<proteinExistence type="predicted"/>
<name>A0ABV5W7Z4_9BACL</name>
<gene>
    <name evidence="1" type="ORF">ACFFNY_34400</name>
</gene>
<accession>A0ABV5W7Z4</accession>
<evidence type="ECO:0000313" key="1">
    <source>
        <dbReference type="EMBL" id="MFB9756685.1"/>
    </source>
</evidence>
<keyword evidence="2" id="KW-1185">Reference proteome</keyword>
<protein>
    <submittedName>
        <fullName evidence="1">Uncharacterized protein</fullName>
    </submittedName>
</protein>
<reference evidence="1 2" key="1">
    <citation type="submission" date="2024-09" db="EMBL/GenBank/DDBJ databases">
        <authorList>
            <person name="Sun Q."/>
            <person name="Mori K."/>
        </authorList>
    </citation>
    <scope>NUCLEOTIDE SEQUENCE [LARGE SCALE GENOMIC DNA]</scope>
    <source>
        <strain evidence="1 2">JCM 12520</strain>
    </source>
</reference>
<evidence type="ECO:0000313" key="2">
    <source>
        <dbReference type="Proteomes" id="UP001589619"/>
    </source>
</evidence>
<organism evidence="1 2">
    <name type="scientific">Paenibacillus hodogayensis</name>
    <dbReference type="NCBI Taxonomy" id="279208"/>
    <lineage>
        <taxon>Bacteria</taxon>
        <taxon>Bacillati</taxon>
        <taxon>Bacillota</taxon>
        <taxon>Bacilli</taxon>
        <taxon>Bacillales</taxon>
        <taxon>Paenibacillaceae</taxon>
        <taxon>Paenibacillus</taxon>
    </lineage>
</organism>
<dbReference type="RefSeq" id="WP_344904047.1">
    <property type="nucleotide sequence ID" value="NZ_BAAAYO010000001.1"/>
</dbReference>
<comment type="caution">
    <text evidence="1">The sequence shown here is derived from an EMBL/GenBank/DDBJ whole genome shotgun (WGS) entry which is preliminary data.</text>
</comment>
<dbReference type="EMBL" id="JBHMAG010000026">
    <property type="protein sequence ID" value="MFB9756685.1"/>
    <property type="molecule type" value="Genomic_DNA"/>
</dbReference>
<sequence length="85" mass="9298">MVEPVLFGVWIDQVSQGVDQVALLGSVAAQVSSGLLKINPNISPNLFYRHTKNVPYAVAAWVLSLLQEHASDHPTTEQKQEEQAS</sequence>
<dbReference type="Proteomes" id="UP001589619">
    <property type="component" value="Unassembled WGS sequence"/>
</dbReference>